<evidence type="ECO:0000313" key="4">
    <source>
        <dbReference type="Proteomes" id="UP000622797"/>
    </source>
</evidence>
<dbReference type="EMBL" id="JABEXW010000364">
    <property type="protein sequence ID" value="KAF4965221.1"/>
    <property type="molecule type" value="Genomic_DNA"/>
</dbReference>
<dbReference type="Proteomes" id="UP000622797">
    <property type="component" value="Unassembled WGS sequence"/>
</dbReference>
<accession>A0A8H4X8V0</accession>
<feature type="signal peptide" evidence="2">
    <location>
        <begin position="1"/>
        <end position="18"/>
    </location>
</feature>
<reference evidence="3" key="1">
    <citation type="journal article" date="2020" name="BMC Genomics">
        <title>Correction to: Identification and distribution of gene clusters required for synthesis of sphingolipid metabolism inhibitors in diverse species of the filamentous fungus Fusarium.</title>
        <authorList>
            <person name="Kim H.S."/>
            <person name="Lohmar J.M."/>
            <person name="Busman M."/>
            <person name="Brown D.W."/>
            <person name="Naumann T.A."/>
            <person name="Divon H.H."/>
            <person name="Lysoe E."/>
            <person name="Uhlig S."/>
            <person name="Proctor R.H."/>
        </authorList>
    </citation>
    <scope>NUCLEOTIDE SEQUENCE</scope>
    <source>
        <strain evidence="3">NRRL 20472</strain>
    </source>
</reference>
<sequence length="75" mass="7825">MQFKAIITFVTLTGLVAASPRSTTTQCATLCIDAINDCGIPYGDCYAVCSPELSPTPPPCPSTASPYPDPTITLD</sequence>
<dbReference type="AlphaFoldDB" id="A0A8H4X8V0"/>
<feature type="chain" id="PRO_5035003015" evidence="2">
    <location>
        <begin position="19"/>
        <end position="75"/>
    </location>
</feature>
<evidence type="ECO:0000256" key="1">
    <source>
        <dbReference type="SAM" id="MobiDB-lite"/>
    </source>
</evidence>
<dbReference type="OrthoDB" id="3924764at2759"/>
<organism evidence="3 4">
    <name type="scientific">Fusarium sarcochroum</name>
    <dbReference type="NCBI Taxonomy" id="1208366"/>
    <lineage>
        <taxon>Eukaryota</taxon>
        <taxon>Fungi</taxon>
        <taxon>Dikarya</taxon>
        <taxon>Ascomycota</taxon>
        <taxon>Pezizomycotina</taxon>
        <taxon>Sordariomycetes</taxon>
        <taxon>Hypocreomycetidae</taxon>
        <taxon>Hypocreales</taxon>
        <taxon>Nectriaceae</taxon>
        <taxon>Fusarium</taxon>
        <taxon>Fusarium lateritium species complex</taxon>
    </lineage>
</organism>
<keyword evidence="4" id="KW-1185">Reference proteome</keyword>
<protein>
    <submittedName>
        <fullName evidence="3">Uncharacterized protein</fullName>
    </submittedName>
</protein>
<evidence type="ECO:0000313" key="3">
    <source>
        <dbReference type="EMBL" id="KAF4965221.1"/>
    </source>
</evidence>
<gene>
    <name evidence="3" type="ORF">FSARC_6940</name>
</gene>
<name>A0A8H4X8V0_9HYPO</name>
<evidence type="ECO:0000256" key="2">
    <source>
        <dbReference type="SAM" id="SignalP"/>
    </source>
</evidence>
<proteinExistence type="predicted"/>
<keyword evidence="2" id="KW-0732">Signal</keyword>
<comment type="caution">
    <text evidence="3">The sequence shown here is derived from an EMBL/GenBank/DDBJ whole genome shotgun (WGS) entry which is preliminary data.</text>
</comment>
<feature type="region of interest" description="Disordered" evidence="1">
    <location>
        <begin position="54"/>
        <end position="75"/>
    </location>
</feature>
<reference evidence="3" key="2">
    <citation type="submission" date="2020-05" db="EMBL/GenBank/DDBJ databases">
        <authorList>
            <person name="Kim H.-S."/>
            <person name="Proctor R.H."/>
            <person name="Brown D.W."/>
        </authorList>
    </citation>
    <scope>NUCLEOTIDE SEQUENCE</scope>
    <source>
        <strain evidence="3">NRRL 20472</strain>
    </source>
</reference>